<protein>
    <submittedName>
        <fullName evidence="3">Protein containing DUF512</fullName>
    </submittedName>
</protein>
<dbReference type="Gene3D" id="3.20.20.70">
    <property type="entry name" value="Aldolase class I"/>
    <property type="match status" value="1"/>
</dbReference>
<dbReference type="SUPFAM" id="SSF102114">
    <property type="entry name" value="Radical SAM enzymes"/>
    <property type="match status" value="1"/>
</dbReference>
<dbReference type="InterPro" id="IPR058240">
    <property type="entry name" value="rSAM_sf"/>
</dbReference>
<feature type="domain" description="Putative radical SAM N-terminal" evidence="2">
    <location>
        <begin position="1"/>
        <end position="77"/>
    </location>
</feature>
<dbReference type="Pfam" id="PF04459">
    <property type="entry name" value="DUF512"/>
    <property type="match status" value="1"/>
</dbReference>
<dbReference type="EMBL" id="AMCI01003260">
    <property type="protein sequence ID" value="EJX00713.1"/>
    <property type="molecule type" value="Genomic_DNA"/>
</dbReference>
<gene>
    <name evidence="3" type="ORF">EVA_11181</name>
</gene>
<dbReference type="InterPro" id="IPR013785">
    <property type="entry name" value="Aldolase_TIM"/>
</dbReference>
<dbReference type="InterPro" id="IPR007549">
    <property type="entry name" value="DUF512"/>
</dbReference>
<sequence length="307" mass="34673">MHISPINISVHTTNPDLRVRMMANKNAGTALRCLKTFADAGIQMNCQLVLCRGINDGDELRRSLQNLTSLYPAVQSIAAVPSGLTRYRRGLYPLTAYDQQSSAETLDILEEWGAKCLEKYGSRIIYPGDEWYLAAQRPVPQGEFYEDYAQLENGVGMWRLFRDGFLETLETEKRSLLAVRNMDMVTGTLAAPLIQEMMEAFCKKYPSVKLTVHPIHNDFFGGNVSVAGLVTATDIVAQCKGRLKSKVLGVPEVMLRAEKDRFLDDWTLEDLEKELNVRVCVLPVDGRELVRTLLENSHKKRMNKTQE</sequence>
<proteinExistence type="predicted"/>
<evidence type="ECO:0000313" key="3">
    <source>
        <dbReference type="EMBL" id="EJX00713.1"/>
    </source>
</evidence>
<dbReference type="Pfam" id="PF19238">
    <property type="entry name" value="Radical_SAM_2"/>
    <property type="match status" value="1"/>
</dbReference>
<organism evidence="3">
    <name type="scientific">gut metagenome</name>
    <dbReference type="NCBI Taxonomy" id="749906"/>
    <lineage>
        <taxon>unclassified sequences</taxon>
        <taxon>metagenomes</taxon>
        <taxon>organismal metagenomes</taxon>
    </lineage>
</organism>
<dbReference type="InterPro" id="IPR045375">
    <property type="entry name" value="Put_radical_SAM-like_N"/>
</dbReference>
<name>J9GFZ1_9ZZZZ</name>
<feature type="domain" description="DUF512" evidence="1">
    <location>
        <begin position="80"/>
        <end position="281"/>
    </location>
</feature>
<accession>J9GFZ1</accession>
<dbReference type="AlphaFoldDB" id="J9GFZ1"/>
<evidence type="ECO:0000259" key="1">
    <source>
        <dbReference type="Pfam" id="PF04459"/>
    </source>
</evidence>
<comment type="caution">
    <text evidence="3">The sequence shown here is derived from an EMBL/GenBank/DDBJ whole genome shotgun (WGS) entry which is preliminary data.</text>
</comment>
<evidence type="ECO:0000259" key="2">
    <source>
        <dbReference type="Pfam" id="PF19238"/>
    </source>
</evidence>
<reference evidence="3" key="1">
    <citation type="journal article" date="2012" name="PLoS ONE">
        <title>Gene sets for utilization of primary and secondary nutrition supplies in the distal gut of endangered iberian lynx.</title>
        <authorList>
            <person name="Alcaide M."/>
            <person name="Messina E."/>
            <person name="Richter M."/>
            <person name="Bargiela R."/>
            <person name="Peplies J."/>
            <person name="Huws S.A."/>
            <person name="Newbold C.J."/>
            <person name="Golyshin P.N."/>
            <person name="Simon M.A."/>
            <person name="Lopez G."/>
            <person name="Yakimov M.M."/>
            <person name="Ferrer M."/>
        </authorList>
    </citation>
    <scope>NUCLEOTIDE SEQUENCE</scope>
</reference>